<protein>
    <submittedName>
        <fullName evidence="2">Uncharacterized protein</fullName>
    </submittedName>
</protein>
<evidence type="ECO:0000313" key="2">
    <source>
        <dbReference type="EMBL" id="CAG6618772.1"/>
    </source>
</evidence>
<keyword evidence="1" id="KW-0812">Transmembrane</keyword>
<feature type="transmembrane region" description="Helical" evidence="1">
    <location>
        <begin position="47"/>
        <end position="72"/>
    </location>
</feature>
<proteinExistence type="predicted"/>
<sequence length="100" mass="11748">MFILLYQNRYVMILMMPTDLEVYLGNIFQFPSQKLEGLFSFPNFVKFFGLLFLSFFLLNFRIFHCFCCLYLLSPLFLLGMFNATTSSHNASYNSMLTTDS</sequence>
<name>A0A8D8PXE2_9HEMI</name>
<keyword evidence="1" id="KW-0472">Membrane</keyword>
<dbReference type="EMBL" id="HBUF01043879">
    <property type="protein sequence ID" value="CAG6618772.1"/>
    <property type="molecule type" value="Transcribed_RNA"/>
</dbReference>
<organism evidence="2">
    <name type="scientific">Cacopsylla melanoneura</name>
    <dbReference type="NCBI Taxonomy" id="428564"/>
    <lineage>
        <taxon>Eukaryota</taxon>
        <taxon>Metazoa</taxon>
        <taxon>Ecdysozoa</taxon>
        <taxon>Arthropoda</taxon>
        <taxon>Hexapoda</taxon>
        <taxon>Insecta</taxon>
        <taxon>Pterygota</taxon>
        <taxon>Neoptera</taxon>
        <taxon>Paraneoptera</taxon>
        <taxon>Hemiptera</taxon>
        <taxon>Sternorrhyncha</taxon>
        <taxon>Psylloidea</taxon>
        <taxon>Psyllidae</taxon>
        <taxon>Psyllinae</taxon>
        <taxon>Cacopsylla</taxon>
    </lineage>
</organism>
<dbReference type="AlphaFoldDB" id="A0A8D8PXE2"/>
<reference evidence="2" key="1">
    <citation type="submission" date="2021-05" db="EMBL/GenBank/DDBJ databases">
        <authorList>
            <person name="Alioto T."/>
            <person name="Alioto T."/>
            <person name="Gomez Garrido J."/>
        </authorList>
    </citation>
    <scope>NUCLEOTIDE SEQUENCE</scope>
</reference>
<evidence type="ECO:0000256" key="1">
    <source>
        <dbReference type="SAM" id="Phobius"/>
    </source>
</evidence>
<keyword evidence="1" id="KW-1133">Transmembrane helix</keyword>
<accession>A0A8D8PXE2</accession>